<protein>
    <recommendedName>
        <fullName evidence="2">DUF3489 domain-containing protein</fullName>
    </recommendedName>
</protein>
<dbReference type="InterPro" id="IPR021880">
    <property type="entry name" value="DUF3489"/>
</dbReference>
<organism evidence="1">
    <name type="scientific">uncultured Caudovirales phage</name>
    <dbReference type="NCBI Taxonomy" id="2100421"/>
    <lineage>
        <taxon>Viruses</taxon>
        <taxon>Duplodnaviria</taxon>
        <taxon>Heunggongvirae</taxon>
        <taxon>Uroviricota</taxon>
        <taxon>Caudoviricetes</taxon>
        <taxon>Peduoviridae</taxon>
        <taxon>Maltschvirus</taxon>
        <taxon>Maltschvirus maltsch</taxon>
    </lineage>
</organism>
<dbReference type="EMBL" id="LR796161">
    <property type="protein sequence ID" value="CAB4122300.1"/>
    <property type="molecule type" value="Genomic_DNA"/>
</dbReference>
<accession>A0A6J5KQD4</accession>
<gene>
    <name evidence="1" type="ORF">UFOVP31_6</name>
</gene>
<proteinExistence type="predicted"/>
<evidence type="ECO:0008006" key="2">
    <source>
        <dbReference type="Google" id="ProtNLM"/>
    </source>
</evidence>
<evidence type="ECO:0000313" key="1">
    <source>
        <dbReference type="EMBL" id="CAB4122300.1"/>
    </source>
</evidence>
<dbReference type="Pfam" id="PF11994">
    <property type="entry name" value="DUF3489"/>
    <property type="match status" value="1"/>
</dbReference>
<reference evidence="1" key="1">
    <citation type="submission" date="2020-04" db="EMBL/GenBank/DDBJ databases">
        <authorList>
            <person name="Chiriac C."/>
            <person name="Salcher M."/>
            <person name="Ghai R."/>
            <person name="Kavagutti S V."/>
        </authorList>
    </citation>
    <scope>NUCLEOTIDE SEQUENCE</scope>
</reference>
<name>A0A6J5KQD4_9CAUD</name>
<sequence length="159" mass="16799">MKLTTLTPSQSQLLEAAACHPQRLLTDFPANLKGGALIKVLTSLGNLGLIQPQSKTASGNTQFAITNEGLQAIGVQPPVVTKREVSKQALLIELMSRPEGATLAQMVQATGWQAHTVRGCLAGALKKKLGLLIDSVKETGGERVYRVSPITTVCASLRA</sequence>